<feature type="binding site" evidence="9">
    <location>
        <position position="8"/>
    </location>
    <ligand>
        <name>Mg(2+)</name>
        <dbReference type="ChEBI" id="CHEBI:18420"/>
        <note>catalytic</note>
    </ligand>
</feature>
<dbReference type="GO" id="GO:0004521">
    <property type="term" value="F:RNA endonuclease activity"/>
    <property type="evidence" value="ECO:0007669"/>
    <property type="project" value="InterPro"/>
</dbReference>
<evidence type="ECO:0000256" key="9">
    <source>
        <dbReference type="HAMAP-Rule" id="MF_01471"/>
    </source>
</evidence>
<evidence type="ECO:0000313" key="10">
    <source>
        <dbReference type="EMBL" id="GEC97810.1"/>
    </source>
</evidence>
<gene>
    <name evidence="9" type="primary">cas2</name>
    <name evidence="10" type="ORF">ZRA01_38830</name>
</gene>
<dbReference type="InterPro" id="IPR019199">
    <property type="entry name" value="Virulence_VapD/CRISPR_Cas2"/>
</dbReference>
<keyword evidence="4 9" id="KW-0479">Metal-binding</keyword>
<dbReference type="SUPFAM" id="SSF143430">
    <property type="entry name" value="TTP0101/SSO1404-like"/>
    <property type="match status" value="1"/>
</dbReference>
<sequence length="98" mass="10767">MNWIVAYDVSSPRRLQRIHRFMVGQASPIEYSVFLFVGTAKQLEACLAELGRLIDPRDDDMRCYALPARGLQARIGCATLPAGIQWTGLPAPLGGPLP</sequence>
<name>A0A4Y4D4W9_ZOORA</name>
<proteinExistence type="inferred from homology"/>
<reference evidence="10 11" key="1">
    <citation type="submission" date="2019-06" db="EMBL/GenBank/DDBJ databases">
        <title>Whole genome shotgun sequence of Zoogloea ramigera NBRC 15342.</title>
        <authorList>
            <person name="Hosoyama A."/>
            <person name="Uohara A."/>
            <person name="Ohji S."/>
            <person name="Ichikawa N."/>
        </authorList>
    </citation>
    <scope>NUCLEOTIDE SEQUENCE [LARGE SCALE GENOMIC DNA]</scope>
    <source>
        <strain evidence="10 11">NBRC 15342</strain>
    </source>
</reference>
<dbReference type="RefSeq" id="WP_141355132.1">
    <property type="nucleotide sequence ID" value="NZ_BJNV01000142.1"/>
</dbReference>
<evidence type="ECO:0000256" key="2">
    <source>
        <dbReference type="ARBA" id="ARBA00009959"/>
    </source>
</evidence>
<accession>A0A4Y4D4W9</accession>
<dbReference type="Proteomes" id="UP000318422">
    <property type="component" value="Unassembled WGS sequence"/>
</dbReference>
<evidence type="ECO:0000256" key="6">
    <source>
        <dbReference type="ARBA" id="ARBA00022801"/>
    </source>
</evidence>
<dbReference type="InterPro" id="IPR021127">
    <property type="entry name" value="CRISPR_associated_Cas2"/>
</dbReference>
<keyword evidence="7 9" id="KW-0460">Magnesium</keyword>
<comment type="caution">
    <text evidence="10">The sequence shown here is derived from an EMBL/GenBank/DDBJ whole genome shotgun (WGS) entry which is preliminary data.</text>
</comment>
<dbReference type="GO" id="GO:0051607">
    <property type="term" value="P:defense response to virus"/>
    <property type="evidence" value="ECO:0007669"/>
    <property type="project" value="UniProtKB-UniRule"/>
</dbReference>
<evidence type="ECO:0000256" key="3">
    <source>
        <dbReference type="ARBA" id="ARBA00022722"/>
    </source>
</evidence>
<dbReference type="CDD" id="cd09725">
    <property type="entry name" value="Cas2_I_II_III"/>
    <property type="match status" value="1"/>
</dbReference>
<dbReference type="GO" id="GO:0016787">
    <property type="term" value="F:hydrolase activity"/>
    <property type="evidence" value="ECO:0007669"/>
    <property type="project" value="UniProtKB-KW"/>
</dbReference>
<comment type="subunit">
    <text evidence="9">Homodimer, forms a heterotetramer with a Cas1 homodimer.</text>
</comment>
<dbReference type="EMBL" id="BJNV01000142">
    <property type="protein sequence ID" value="GEC97810.1"/>
    <property type="molecule type" value="Genomic_DNA"/>
</dbReference>
<dbReference type="OrthoDB" id="9798176at2"/>
<dbReference type="GO" id="GO:0046872">
    <property type="term" value="F:metal ion binding"/>
    <property type="evidence" value="ECO:0007669"/>
    <property type="project" value="UniProtKB-UniRule"/>
</dbReference>
<dbReference type="Gene3D" id="3.30.70.240">
    <property type="match status" value="1"/>
</dbReference>
<dbReference type="EC" id="3.1.-.-" evidence="9"/>
<evidence type="ECO:0000256" key="4">
    <source>
        <dbReference type="ARBA" id="ARBA00022723"/>
    </source>
</evidence>
<keyword evidence="6 9" id="KW-0378">Hydrolase</keyword>
<dbReference type="AlphaFoldDB" id="A0A4Y4D4W9"/>
<keyword evidence="8 9" id="KW-0051">Antiviral defense</keyword>
<keyword evidence="3 9" id="KW-0540">Nuclease</keyword>
<dbReference type="HAMAP" id="MF_01471">
    <property type="entry name" value="Cas2"/>
    <property type="match status" value="1"/>
</dbReference>
<protein>
    <recommendedName>
        <fullName evidence="9">CRISPR-associated endoribonuclease Cas2</fullName>
        <ecNumber evidence="9">3.1.-.-</ecNumber>
    </recommendedName>
</protein>
<comment type="similarity">
    <text evidence="2 9">Belongs to the CRISPR-associated endoribonuclease Cas2 protein family.</text>
</comment>
<evidence type="ECO:0000256" key="5">
    <source>
        <dbReference type="ARBA" id="ARBA00022759"/>
    </source>
</evidence>
<comment type="cofactor">
    <cofactor evidence="1 9">
        <name>Mg(2+)</name>
        <dbReference type="ChEBI" id="CHEBI:18420"/>
    </cofactor>
</comment>
<evidence type="ECO:0000313" key="11">
    <source>
        <dbReference type="Proteomes" id="UP000318422"/>
    </source>
</evidence>
<evidence type="ECO:0000256" key="7">
    <source>
        <dbReference type="ARBA" id="ARBA00022842"/>
    </source>
</evidence>
<keyword evidence="5 9" id="KW-0255">Endonuclease</keyword>
<dbReference type="GO" id="GO:0043571">
    <property type="term" value="P:maintenance of CRISPR repeat elements"/>
    <property type="evidence" value="ECO:0007669"/>
    <property type="project" value="UniProtKB-UniRule"/>
</dbReference>
<organism evidence="10 11">
    <name type="scientific">Zoogloea ramigera</name>
    <dbReference type="NCBI Taxonomy" id="350"/>
    <lineage>
        <taxon>Bacteria</taxon>
        <taxon>Pseudomonadati</taxon>
        <taxon>Pseudomonadota</taxon>
        <taxon>Betaproteobacteria</taxon>
        <taxon>Rhodocyclales</taxon>
        <taxon>Zoogloeaceae</taxon>
        <taxon>Zoogloea</taxon>
    </lineage>
</organism>
<dbReference type="Pfam" id="PF09827">
    <property type="entry name" value="CRISPR_Cas2"/>
    <property type="match status" value="1"/>
</dbReference>
<keyword evidence="11" id="KW-1185">Reference proteome</keyword>
<evidence type="ECO:0000256" key="1">
    <source>
        <dbReference type="ARBA" id="ARBA00001946"/>
    </source>
</evidence>
<comment type="function">
    <text evidence="9">CRISPR (clustered regularly interspaced short palindromic repeat), is an adaptive immune system that provides protection against mobile genetic elements (viruses, transposable elements and conjugative plasmids). CRISPR clusters contain sequences complementary to antecedent mobile elements and target invading nucleic acids. CRISPR clusters are transcribed and processed into CRISPR RNA (crRNA). Functions as a ssRNA-specific endoribonuclease. Involved in the integration of spacer DNA into the CRISPR cassette.</text>
</comment>
<evidence type="ECO:0000256" key="8">
    <source>
        <dbReference type="ARBA" id="ARBA00023118"/>
    </source>
</evidence>